<comment type="subcellular location">
    <subcellularLocation>
        <location evidence="1">Membrane</location>
        <topology evidence="1">Single-pass membrane protein</topology>
    </subcellularLocation>
</comment>
<dbReference type="Pfam" id="PF08239">
    <property type="entry name" value="SH3_3"/>
    <property type="match status" value="1"/>
</dbReference>
<evidence type="ECO:0000256" key="3">
    <source>
        <dbReference type="ARBA" id="ARBA00022729"/>
    </source>
</evidence>
<keyword evidence="5 7" id="KW-0472">Membrane</keyword>
<evidence type="ECO:0000256" key="8">
    <source>
        <dbReference type="SAM" id="SignalP"/>
    </source>
</evidence>
<dbReference type="Proteomes" id="UP000662736">
    <property type="component" value="Chromosome"/>
</dbReference>
<dbReference type="SMART" id="SM00287">
    <property type="entry name" value="SH3b"/>
    <property type="match status" value="1"/>
</dbReference>
<feature type="signal peptide" evidence="8">
    <location>
        <begin position="1"/>
        <end position="22"/>
    </location>
</feature>
<evidence type="ECO:0000256" key="7">
    <source>
        <dbReference type="SAM" id="Phobius"/>
    </source>
</evidence>
<feature type="coiled-coil region" evidence="6">
    <location>
        <begin position="131"/>
        <end position="158"/>
    </location>
</feature>
<feature type="domain" description="SH3b" evidence="9">
    <location>
        <begin position="22"/>
        <end position="86"/>
    </location>
</feature>
<dbReference type="RefSeq" id="WP_021111623.1">
    <property type="nucleotide sequence ID" value="NZ_CP054198.1"/>
</dbReference>
<keyword evidence="4 7" id="KW-1133">Transmembrane helix</keyword>
<dbReference type="PROSITE" id="PS51781">
    <property type="entry name" value="SH3B"/>
    <property type="match status" value="1"/>
</dbReference>
<keyword evidence="2 7" id="KW-0812">Transmembrane</keyword>
<dbReference type="EMBL" id="CP071491">
    <property type="protein sequence ID" value="QSX16100.1"/>
    <property type="molecule type" value="Genomic_DNA"/>
</dbReference>
<organism evidence="10 11">
    <name type="scientific">Glaesserella parasuis</name>
    <name type="common">Haemophilus parasuis</name>
    <dbReference type="NCBI Taxonomy" id="738"/>
    <lineage>
        <taxon>Bacteria</taxon>
        <taxon>Pseudomonadati</taxon>
        <taxon>Pseudomonadota</taxon>
        <taxon>Gammaproteobacteria</taxon>
        <taxon>Pasteurellales</taxon>
        <taxon>Pasteurellaceae</taxon>
        <taxon>Glaesserella</taxon>
    </lineage>
</organism>
<feature type="transmembrane region" description="Helical" evidence="7">
    <location>
        <begin position="170"/>
        <end position="192"/>
    </location>
</feature>
<evidence type="ECO:0000256" key="5">
    <source>
        <dbReference type="ARBA" id="ARBA00023136"/>
    </source>
</evidence>
<proteinExistence type="predicted"/>
<name>A0AAX1M1X7_GLAPU</name>
<evidence type="ECO:0000256" key="6">
    <source>
        <dbReference type="SAM" id="Coils"/>
    </source>
</evidence>
<keyword evidence="3 8" id="KW-0732">Signal</keyword>
<dbReference type="AlphaFoldDB" id="A0AAX1M1X7"/>
<dbReference type="InterPro" id="IPR003646">
    <property type="entry name" value="SH3-like_bac-type"/>
</dbReference>
<accession>A0AAX1M1X7</accession>
<dbReference type="PIRSF" id="PIRSF006158">
    <property type="entry name" value="UCP006158_SH3"/>
    <property type="match status" value="1"/>
</dbReference>
<dbReference type="Gene3D" id="2.30.30.40">
    <property type="entry name" value="SH3 Domains"/>
    <property type="match status" value="1"/>
</dbReference>
<sequence>MQKHISLFCSTLLLAISLPSFAQTQYVTENLNTYLRKGPGDQFKIFGSIQAGEKVTLIETKDRYSLIRDSKNREAWILNSELTSTPSSKELTPLLQQQVQELTTKLNNIDRDWQQRTAEMQRRVQRSALQSSELLEQNALLKRELEIIKNKNRDLEAIQDVASREIMIQYFIYGGAVLGLGLIFGLLIPALLPRRKSNYRWN</sequence>
<dbReference type="InterPro" id="IPR016476">
    <property type="entry name" value="SH3_dom_pro"/>
</dbReference>
<dbReference type="GO" id="GO:0016020">
    <property type="term" value="C:membrane"/>
    <property type="evidence" value="ECO:0007669"/>
    <property type="project" value="UniProtKB-SubCell"/>
</dbReference>
<protein>
    <submittedName>
        <fullName evidence="10">SH3 domain-containing protein</fullName>
    </submittedName>
</protein>
<evidence type="ECO:0000313" key="10">
    <source>
        <dbReference type="EMBL" id="QSX16100.1"/>
    </source>
</evidence>
<evidence type="ECO:0000256" key="2">
    <source>
        <dbReference type="ARBA" id="ARBA00022692"/>
    </source>
</evidence>
<evidence type="ECO:0000256" key="1">
    <source>
        <dbReference type="ARBA" id="ARBA00004167"/>
    </source>
</evidence>
<evidence type="ECO:0000256" key="4">
    <source>
        <dbReference type="ARBA" id="ARBA00022989"/>
    </source>
</evidence>
<gene>
    <name evidence="10" type="ORF">J1G54_06780</name>
</gene>
<evidence type="ECO:0000259" key="9">
    <source>
        <dbReference type="PROSITE" id="PS51781"/>
    </source>
</evidence>
<keyword evidence="6" id="KW-0175">Coiled coil</keyword>
<evidence type="ECO:0000313" key="11">
    <source>
        <dbReference type="Proteomes" id="UP000662736"/>
    </source>
</evidence>
<dbReference type="NCBIfam" id="TIGR04211">
    <property type="entry name" value="SH3_and_anchor"/>
    <property type="match status" value="1"/>
</dbReference>
<reference evidence="10" key="1">
    <citation type="submission" date="2021-03" db="EMBL/GenBank/DDBJ databases">
        <title>Characterization of a novel Integrative Conjugative Element in Glaesserella parasuis.</title>
        <authorList>
            <person name="Hu G."/>
            <person name="Sun H."/>
        </authorList>
    </citation>
    <scope>NUCLEOTIDE SEQUENCE</scope>
    <source>
        <strain evidence="10">GHP1807</strain>
    </source>
</reference>
<feature type="chain" id="PRO_5043376443" evidence="8">
    <location>
        <begin position="23"/>
        <end position="202"/>
    </location>
</feature>